<comment type="caution">
    <text evidence="7">The sequence shown here is derived from an EMBL/GenBank/DDBJ whole genome shotgun (WGS) entry which is preliminary data.</text>
</comment>
<name>A0A918NNI5_9ACTN</name>
<keyword evidence="3 7" id="KW-0132">Cell division</keyword>
<keyword evidence="8" id="KW-1185">Reference proteome</keyword>
<evidence type="ECO:0000256" key="2">
    <source>
        <dbReference type="ARBA" id="ARBA00009323"/>
    </source>
</evidence>
<dbReference type="InterPro" id="IPR006776">
    <property type="entry name" value="SsgB"/>
</dbReference>
<evidence type="ECO:0000313" key="8">
    <source>
        <dbReference type="Proteomes" id="UP000619244"/>
    </source>
</evidence>
<reference evidence="7" key="2">
    <citation type="submission" date="2020-09" db="EMBL/GenBank/DDBJ databases">
        <authorList>
            <person name="Sun Q."/>
            <person name="Ohkuma M."/>
        </authorList>
    </citation>
    <scope>NUCLEOTIDE SEQUENCE</scope>
    <source>
        <strain evidence="7">JCM 4790</strain>
    </source>
</reference>
<comment type="similarity">
    <text evidence="2">Belongs to the SsgA family.</text>
</comment>
<proteinExistence type="inferred from homology"/>
<dbReference type="EMBL" id="BMVU01000020">
    <property type="protein sequence ID" value="GGX82951.1"/>
    <property type="molecule type" value="Genomic_DNA"/>
</dbReference>
<dbReference type="InterPro" id="IPR038658">
    <property type="entry name" value="SsgB_sf"/>
</dbReference>
<dbReference type="GO" id="GO:0030435">
    <property type="term" value="P:sporulation resulting in formation of a cellular spore"/>
    <property type="evidence" value="ECO:0007669"/>
    <property type="project" value="UniProtKB-KW"/>
</dbReference>
<dbReference type="Proteomes" id="UP000619244">
    <property type="component" value="Unassembled WGS sequence"/>
</dbReference>
<dbReference type="Pfam" id="PF04686">
    <property type="entry name" value="SsgA"/>
    <property type="match status" value="1"/>
</dbReference>
<evidence type="ECO:0000313" key="7">
    <source>
        <dbReference type="EMBL" id="GGX82951.1"/>
    </source>
</evidence>
<dbReference type="GO" id="GO:0000917">
    <property type="term" value="P:division septum assembly"/>
    <property type="evidence" value="ECO:0007669"/>
    <property type="project" value="UniProtKB-KW"/>
</dbReference>
<accession>A0A918NNI5</accession>
<protein>
    <submittedName>
        <fullName evidence="7">Cell division protein</fullName>
    </submittedName>
</protein>
<evidence type="ECO:0000256" key="3">
    <source>
        <dbReference type="ARBA" id="ARBA00022618"/>
    </source>
</evidence>
<dbReference type="AlphaFoldDB" id="A0A918NNI5"/>
<keyword evidence="4" id="KW-0749">Sporulation</keyword>
<dbReference type="RefSeq" id="WP_190191776.1">
    <property type="nucleotide sequence ID" value="NZ_BMVU01000020.1"/>
</dbReference>
<evidence type="ECO:0000256" key="1">
    <source>
        <dbReference type="ARBA" id="ARBA00004431"/>
    </source>
</evidence>
<sequence length="121" mass="13227">MSAVEHVVEQYAHARVVTDVRDDERLVPVVLRYDAAADPRSVRIGLPGALPGAHEWTFARDLLERGLRAPADDGDVRVWPCGRAQAVLELRSPRGVAVVQCDTRALVRFLGRTYATAPVGS</sequence>
<reference evidence="7" key="1">
    <citation type="journal article" date="2014" name="Int. J. Syst. Evol. Microbiol.">
        <title>Complete genome sequence of Corynebacterium casei LMG S-19264T (=DSM 44701T), isolated from a smear-ripened cheese.</title>
        <authorList>
            <consortium name="US DOE Joint Genome Institute (JGI-PGF)"/>
            <person name="Walter F."/>
            <person name="Albersmeier A."/>
            <person name="Kalinowski J."/>
            <person name="Ruckert C."/>
        </authorList>
    </citation>
    <scope>NUCLEOTIDE SEQUENCE</scope>
    <source>
        <strain evidence="7">JCM 4790</strain>
    </source>
</reference>
<keyword evidence="5" id="KW-0717">Septation</keyword>
<evidence type="ECO:0000256" key="6">
    <source>
        <dbReference type="ARBA" id="ARBA00023306"/>
    </source>
</evidence>
<dbReference type="GO" id="GO:0030428">
    <property type="term" value="C:cell septum"/>
    <property type="evidence" value="ECO:0007669"/>
    <property type="project" value="UniProtKB-SubCell"/>
</dbReference>
<evidence type="ECO:0000256" key="4">
    <source>
        <dbReference type="ARBA" id="ARBA00022969"/>
    </source>
</evidence>
<comment type="subcellular location">
    <subcellularLocation>
        <location evidence="1">Cell septum</location>
    </subcellularLocation>
</comment>
<organism evidence="7 8">
    <name type="scientific">Streptomyces minutiscleroticus</name>
    <dbReference type="NCBI Taxonomy" id="68238"/>
    <lineage>
        <taxon>Bacteria</taxon>
        <taxon>Bacillati</taxon>
        <taxon>Actinomycetota</taxon>
        <taxon>Actinomycetes</taxon>
        <taxon>Kitasatosporales</taxon>
        <taxon>Streptomycetaceae</taxon>
        <taxon>Streptomyces</taxon>
    </lineage>
</organism>
<gene>
    <name evidence="7" type="ORF">GCM10010358_41470</name>
</gene>
<dbReference type="Gene3D" id="2.30.31.20">
    <property type="entry name" value="Sporulation-specific cell division protein SsgB"/>
    <property type="match status" value="1"/>
</dbReference>
<evidence type="ECO:0000256" key="5">
    <source>
        <dbReference type="ARBA" id="ARBA00023210"/>
    </source>
</evidence>
<keyword evidence="6" id="KW-0131">Cell cycle</keyword>